<dbReference type="Pfam" id="PF15055">
    <property type="entry name" value="DMAC1_Dmo2"/>
    <property type="match status" value="1"/>
</dbReference>
<accession>A0AAD3TT40</accession>
<keyword evidence="2" id="KW-0812">Transmembrane</keyword>
<evidence type="ECO:0000256" key="2">
    <source>
        <dbReference type="SAM" id="Phobius"/>
    </source>
</evidence>
<feature type="transmembrane region" description="Helical" evidence="2">
    <location>
        <begin position="67"/>
        <end position="86"/>
    </location>
</feature>
<gene>
    <name evidence="4" type="ORF">CspeluHIS016_0210630</name>
</gene>
<proteinExistence type="predicted"/>
<feature type="compositionally biased region" description="Low complexity" evidence="1">
    <location>
        <begin position="1"/>
        <end position="19"/>
    </location>
</feature>
<name>A0AAD3TT40_9TREE</name>
<reference evidence="4" key="1">
    <citation type="journal article" date="2023" name="BMC Genomics">
        <title>Chromosome-level genome assemblies of Cutaneotrichosporon spp. (Trichosporonales, Basidiomycota) reveal imbalanced evolution between nucleotide sequences and chromosome synteny.</title>
        <authorList>
            <person name="Kobayashi Y."/>
            <person name="Kayamori A."/>
            <person name="Aoki K."/>
            <person name="Shiwa Y."/>
            <person name="Matsutani M."/>
            <person name="Fujita N."/>
            <person name="Sugita T."/>
            <person name="Iwasaki W."/>
            <person name="Tanaka N."/>
            <person name="Takashima M."/>
        </authorList>
    </citation>
    <scope>NUCLEOTIDE SEQUENCE</scope>
    <source>
        <strain evidence="4">HIS016</strain>
    </source>
</reference>
<dbReference type="AlphaFoldDB" id="A0AAD3TT40"/>
<dbReference type="Proteomes" id="UP001222932">
    <property type="component" value="Unassembled WGS sequence"/>
</dbReference>
<feature type="domain" description="Distal membrane-arm assembly complex protein 1-like" evidence="3">
    <location>
        <begin position="26"/>
        <end position="80"/>
    </location>
</feature>
<evidence type="ECO:0000313" key="4">
    <source>
        <dbReference type="EMBL" id="GMK56007.1"/>
    </source>
</evidence>
<dbReference type="EMBL" id="BTCM01000002">
    <property type="protein sequence ID" value="GMK56007.1"/>
    <property type="molecule type" value="Genomic_DNA"/>
</dbReference>
<dbReference type="InterPro" id="IPR028036">
    <property type="entry name" value="DMAC1-like_dom"/>
</dbReference>
<evidence type="ECO:0000256" key="1">
    <source>
        <dbReference type="SAM" id="MobiDB-lite"/>
    </source>
</evidence>
<sequence length="87" mass="9214">MATQQATRTETPQAETQPETQEKWQDCTSCRLTGAATLTGLGLYALHEARQQGAFAKVRPKGSPRGAPISAAIGVVFIGLGIGRLFV</sequence>
<reference evidence="4" key="2">
    <citation type="submission" date="2023-06" db="EMBL/GenBank/DDBJ databases">
        <authorList>
            <person name="Kobayashi Y."/>
            <person name="Kayamori A."/>
            <person name="Aoki K."/>
            <person name="Shiwa Y."/>
            <person name="Fujita N."/>
            <person name="Sugita T."/>
            <person name="Iwasaki W."/>
            <person name="Tanaka N."/>
            <person name="Takashima M."/>
        </authorList>
    </citation>
    <scope>NUCLEOTIDE SEQUENCE</scope>
    <source>
        <strain evidence="4">HIS016</strain>
    </source>
</reference>
<organism evidence="4 5">
    <name type="scientific">Cutaneotrichosporon spelunceum</name>
    <dbReference type="NCBI Taxonomy" id="1672016"/>
    <lineage>
        <taxon>Eukaryota</taxon>
        <taxon>Fungi</taxon>
        <taxon>Dikarya</taxon>
        <taxon>Basidiomycota</taxon>
        <taxon>Agaricomycotina</taxon>
        <taxon>Tremellomycetes</taxon>
        <taxon>Trichosporonales</taxon>
        <taxon>Trichosporonaceae</taxon>
        <taxon>Cutaneotrichosporon</taxon>
    </lineage>
</organism>
<keyword evidence="2" id="KW-1133">Transmembrane helix</keyword>
<keyword evidence="5" id="KW-1185">Reference proteome</keyword>
<feature type="region of interest" description="Disordered" evidence="1">
    <location>
        <begin position="1"/>
        <end position="23"/>
    </location>
</feature>
<keyword evidence="2" id="KW-0472">Membrane</keyword>
<protein>
    <recommendedName>
        <fullName evidence="3">Distal membrane-arm assembly complex protein 1-like domain-containing protein</fullName>
    </recommendedName>
</protein>
<evidence type="ECO:0000313" key="5">
    <source>
        <dbReference type="Proteomes" id="UP001222932"/>
    </source>
</evidence>
<evidence type="ECO:0000259" key="3">
    <source>
        <dbReference type="Pfam" id="PF15055"/>
    </source>
</evidence>
<comment type="caution">
    <text evidence="4">The sequence shown here is derived from an EMBL/GenBank/DDBJ whole genome shotgun (WGS) entry which is preliminary data.</text>
</comment>